<dbReference type="GO" id="GO:0005886">
    <property type="term" value="C:plasma membrane"/>
    <property type="evidence" value="ECO:0007669"/>
    <property type="project" value="UniProtKB-SubCell"/>
</dbReference>
<proteinExistence type="inferred from homology"/>
<evidence type="ECO:0000256" key="3">
    <source>
        <dbReference type="ARBA" id="ARBA00022475"/>
    </source>
</evidence>
<gene>
    <name evidence="8" type="ORF">AUJ59_04685</name>
</gene>
<evidence type="ECO:0000313" key="8">
    <source>
        <dbReference type="EMBL" id="OIN88074.1"/>
    </source>
</evidence>
<keyword evidence="6 7" id="KW-0472">Membrane</keyword>
<protein>
    <submittedName>
        <fullName evidence="8">Uncharacterized protein</fullName>
    </submittedName>
</protein>
<feature type="transmembrane region" description="Helical" evidence="7">
    <location>
        <begin position="352"/>
        <end position="369"/>
    </location>
</feature>
<keyword evidence="5 7" id="KW-1133">Transmembrane helix</keyword>
<name>A0A1J4RNR5_9BACT</name>
<dbReference type="STRING" id="1805034.AUJ59_04685"/>
<keyword evidence="4 7" id="KW-0812">Transmembrane</keyword>
<evidence type="ECO:0000256" key="7">
    <source>
        <dbReference type="SAM" id="Phobius"/>
    </source>
</evidence>
<feature type="transmembrane region" description="Helical" evidence="7">
    <location>
        <begin position="80"/>
        <end position="103"/>
    </location>
</feature>
<dbReference type="PANTHER" id="PTHR30250">
    <property type="entry name" value="PST FAMILY PREDICTED COLANIC ACID TRANSPORTER"/>
    <property type="match status" value="1"/>
</dbReference>
<dbReference type="PANTHER" id="PTHR30250:SF10">
    <property type="entry name" value="LIPOPOLYSACCHARIDE BIOSYNTHESIS PROTEIN WZXC"/>
    <property type="match status" value="1"/>
</dbReference>
<reference evidence="8 9" key="1">
    <citation type="journal article" date="2016" name="Environ. Microbiol.">
        <title>Genomic resolution of a cold subsurface aquifer community provides metabolic insights for novel microbes adapted to high CO concentrations.</title>
        <authorList>
            <person name="Probst A.J."/>
            <person name="Castelle C.J."/>
            <person name="Singh A."/>
            <person name="Brown C.T."/>
            <person name="Anantharaman K."/>
            <person name="Sharon I."/>
            <person name="Hug L.A."/>
            <person name="Burstein D."/>
            <person name="Emerson J.B."/>
            <person name="Thomas B.C."/>
            <person name="Banfield J.F."/>
        </authorList>
    </citation>
    <scope>NUCLEOTIDE SEQUENCE [LARGE SCALE GENOMIC DNA]</scope>
    <source>
        <strain evidence="8">CG1_02_47_37</strain>
    </source>
</reference>
<dbReference type="EMBL" id="MNUI01000085">
    <property type="protein sequence ID" value="OIN88074.1"/>
    <property type="molecule type" value="Genomic_DNA"/>
</dbReference>
<dbReference type="AlphaFoldDB" id="A0A1J4RNR5"/>
<sequence>MKYLTQKSFEGAFWLGSLKLVIKLFSLVKIVVAARILTPAEIGWFGMIMLPYGLAEVMTESGINQALVQTSKDAKQYLSSAWIAFIGRGFLISAVLWLIAPWVSDFFNAGLTDGLRLVALTPLIKGFVSPAVVLFRKNLEFKKEFTWQALASVAESLGTIALLLLLKSFIALPLGVIAGGAAALVLSFVFSRFHWNGVNFGQIKELYTYGRWVTAGTLTAYVTDQGDDILVGRVLGAGNLAYYQTAFKISNLPTTQGAGIIYQIIFPMFAKIQTDKVRLKRGLIRALAITLVLSSGFALAVWLAAPWAVKIIFGETWLPLLPALNVLLLYGIMRPVTSVGAALFDATGKPQIVLAMGLTRLAILAALIWPLTARWGIVGTSWTVVASQAAALPLFIYQLKKTFR</sequence>
<feature type="transmembrane region" description="Helical" evidence="7">
    <location>
        <begin position="172"/>
        <end position="190"/>
    </location>
</feature>
<dbReference type="Pfam" id="PF13440">
    <property type="entry name" value="Polysacc_synt_3"/>
    <property type="match status" value="1"/>
</dbReference>
<feature type="transmembrane region" description="Helical" evidence="7">
    <location>
        <begin position="115"/>
        <end position="135"/>
    </location>
</feature>
<feature type="transmembrane region" description="Helical" evidence="7">
    <location>
        <begin position="147"/>
        <end position="166"/>
    </location>
</feature>
<evidence type="ECO:0000313" key="9">
    <source>
        <dbReference type="Proteomes" id="UP000183144"/>
    </source>
</evidence>
<evidence type="ECO:0000256" key="6">
    <source>
        <dbReference type="ARBA" id="ARBA00023136"/>
    </source>
</evidence>
<comment type="caution">
    <text evidence="8">The sequence shown here is derived from an EMBL/GenBank/DDBJ whole genome shotgun (WGS) entry which is preliminary data.</text>
</comment>
<evidence type="ECO:0000256" key="1">
    <source>
        <dbReference type="ARBA" id="ARBA00004651"/>
    </source>
</evidence>
<keyword evidence="3" id="KW-1003">Cell membrane</keyword>
<accession>A0A1J4RNR5</accession>
<feature type="transmembrane region" description="Helical" evidence="7">
    <location>
        <begin position="311"/>
        <end position="332"/>
    </location>
</feature>
<evidence type="ECO:0000256" key="4">
    <source>
        <dbReference type="ARBA" id="ARBA00022692"/>
    </source>
</evidence>
<comment type="similarity">
    <text evidence="2">Belongs to the polysaccharide synthase family.</text>
</comment>
<feature type="transmembrane region" description="Helical" evidence="7">
    <location>
        <begin position="283"/>
        <end position="305"/>
    </location>
</feature>
<evidence type="ECO:0000256" key="5">
    <source>
        <dbReference type="ARBA" id="ARBA00022989"/>
    </source>
</evidence>
<dbReference type="InterPro" id="IPR050833">
    <property type="entry name" value="Poly_Biosynth_Transport"/>
</dbReference>
<comment type="subcellular location">
    <subcellularLocation>
        <location evidence="1">Cell membrane</location>
        <topology evidence="1">Multi-pass membrane protein</topology>
    </subcellularLocation>
</comment>
<feature type="transmembrane region" description="Helical" evidence="7">
    <location>
        <begin position="42"/>
        <end position="59"/>
    </location>
</feature>
<feature type="transmembrane region" description="Helical" evidence="7">
    <location>
        <begin position="12"/>
        <end position="36"/>
    </location>
</feature>
<dbReference type="Proteomes" id="UP000183144">
    <property type="component" value="Unassembled WGS sequence"/>
</dbReference>
<feature type="transmembrane region" description="Helical" evidence="7">
    <location>
        <begin position="375"/>
        <end position="397"/>
    </location>
</feature>
<evidence type="ECO:0000256" key="2">
    <source>
        <dbReference type="ARBA" id="ARBA00007430"/>
    </source>
</evidence>
<organism evidence="8 9">
    <name type="scientific">Candidatus Beckwithbacteria bacterium CG1_02_47_37</name>
    <dbReference type="NCBI Taxonomy" id="1805034"/>
    <lineage>
        <taxon>Bacteria</taxon>
        <taxon>Candidatus Beckwithiibacteriota</taxon>
    </lineage>
</organism>